<dbReference type="InterPro" id="IPR029021">
    <property type="entry name" value="Prot-tyrosine_phosphatase-like"/>
</dbReference>
<reference evidence="6 7" key="1">
    <citation type="submission" date="2022-12" db="EMBL/GenBank/DDBJ databases">
        <title>Chromosome-scale assembly of the Ensete ventricosum genome.</title>
        <authorList>
            <person name="Dussert Y."/>
            <person name="Stocks J."/>
            <person name="Wendawek A."/>
            <person name="Woldeyes F."/>
            <person name="Nichols R.A."/>
            <person name="Borrell J.S."/>
        </authorList>
    </citation>
    <scope>NUCLEOTIDE SEQUENCE [LARGE SCALE GENOMIC DNA]</scope>
    <source>
        <strain evidence="7">cv. Maze</strain>
        <tissue evidence="6">Seeds</tissue>
    </source>
</reference>
<feature type="region of interest" description="Disordered" evidence="3">
    <location>
        <begin position="1"/>
        <end position="24"/>
    </location>
</feature>
<evidence type="ECO:0008006" key="8">
    <source>
        <dbReference type="Google" id="ProtNLM"/>
    </source>
</evidence>
<dbReference type="FunFam" id="3.90.190.10:FF:000148">
    <property type="entry name" value="Dual specificity protein phosphatase PHS1"/>
    <property type="match status" value="1"/>
</dbReference>
<dbReference type="Proteomes" id="UP001222027">
    <property type="component" value="Unassembled WGS sequence"/>
</dbReference>
<dbReference type="Pfam" id="PF09192">
    <property type="entry name" value="Act-Frag_cataly"/>
    <property type="match status" value="1"/>
</dbReference>
<keyword evidence="2" id="KW-0904">Protein phosphatase</keyword>
<dbReference type="InterPro" id="IPR015275">
    <property type="entry name" value="Actin-fragmin_kin_cat_dom"/>
</dbReference>
<dbReference type="InterPro" id="IPR035010">
    <property type="entry name" value="PHS1"/>
</dbReference>
<evidence type="ECO:0000256" key="2">
    <source>
        <dbReference type="ARBA" id="ARBA00022912"/>
    </source>
</evidence>
<dbReference type="Gene3D" id="1.10.1070.11">
    <property type="entry name" value="Phosphatidylinositol 3-/4-kinase, catalytic domain"/>
    <property type="match status" value="1"/>
</dbReference>
<dbReference type="GO" id="GO:0043622">
    <property type="term" value="P:cortical microtubule organization"/>
    <property type="evidence" value="ECO:0007669"/>
    <property type="project" value="InterPro"/>
</dbReference>
<dbReference type="InterPro" id="IPR016130">
    <property type="entry name" value="Tyr_Pase_AS"/>
</dbReference>
<gene>
    <name evidence="6" type="ORF">OPV22_011108</name>
</gene>
<feature type="domain" description="Tyrosine-protein phosphatase" evidence="4">
    <location>
        <begin position="702"/>
        <end position="847"/>
    </location>
</feature>
<evidence type="ECO:0000259" key="5">
    <source>
        <dbReference type="PROSITE" id="PS50056"/>
    </source>
</evidence>
<dbReference type="PANTHER" id="PTHR47100">
    <property type="entry name" value="DUAL SPECIFICITY PROTEIN PHOSPHATASE PHS1"/>
    <property type="match status" value="1"/>
</dbReference>
<sequence>MAEEEQKEEKSSFPPIITLKESDGDRENTISSRVISLLWGDLTGSAQAFEKWVALVRKRSGKIRPSGFPHRHPKGETMPISCFVTIHHRSTEISNMQELSCDSSDIQICVQPPEMSLWERLGSASVLDIESNDFSWDALMSLHHTEHTSSSEHSEDEMNKAMEVTVNSGGVVFFALFNSNADGLTSNEAAAVLKIASSRMATQSERLGYEFARWLGVHTPQARVVHNSSPEWHQIKDAAEKARDAAISARDEVGEITCSELLEALELSRCLFLMNYVHGSPLLEGSNAFQTREAAAKAAAALGRVLMLDLILRNEDRLPCPQLGWRGNYANLLVADKVTSENMDAVCEASSATTSCGPQVTRFLQKEKRSNSANARLHPHVKDPSCESSDSFSEFSNKLVKIENAEDYNNGDFYVVAIDSGVPRRPPAGKRAKDQERYPKLVELLLNNVDYSSNLLYEISGGRLGHPVSGEANSLNVSCSSLNDTDAAAIVNEFRGGFRAALRDLQSFHLFLLTLYQKLDGLLRVFLSIISKSSGDSDRDDMGTSDLPSHSAGFGHSAPSPACKQHSATELSNCIMQKATPKSSPPGSRGSPESVSPISRENWNGRYFKGSEEPSRSLRLTMKLRDFHKLPKVDAELNKEIDEWNALLRADVVKFCQEKNFNTGFFEGSDNNIVVDAYELKVRLEHILERIALISDVASTERPSLVTNNLFIGGALAARSMYTLQYLGITHIMCLCSNEIGQSDSQYPDLFQYKNFSIGDEEDTDISNIFEEACDFIDHVEYSGGKVLVHCFEGKSRSATVVLAYLMLRKGYTLSEAWNTLKKVHRRAQPNDGFAKVLLDLDRTIHGETSMKWQHKRPVMKVCPICGKNAGLSTSSLKLHLQKSHRRISSGSVDSAMTMEIQKAVEALKFNCGSSVSPTQKQPQSIIGRL</sequence>
<dbReference type="PROSITE" id="PS00383">
    <property type="entry name" value="TYR_PHOSPHATASE_1"/>
    <property type="match status" value="1"/>
</dbReference>
<evidence type="ECO:0000313" key="6">
    <source>
        <dbReference type="EMBL" id="KAJ8500556.1"/>
    </source>
</evidence>
<dbReference type="InterPro" id="IPR000387">
    <property type="entry name" value="Tyr_Pase_dom"/>
</dbReference>
<evidence type="ECO:0000259" key="4">
    <source>
        <dbReference type="PROSITE" id="PS50054"/>
    </source>
</evidence>
<evidence type="ECO:0000256" key="1">
    <source>
        <dbReference type="ARBA" id="ARBA00022801"/>
    </source>
</evidence>
<dbReference type="GO" id="GO:0009737">
    <property type="term" value="P:response to abscisic acid"/>
    <property type="evidence" value="ECO:0007669"/>
    <property type="project" value="InterPro"/>
</dbReference>
<dbReference type="InterPro" id="IPR000340">
    <property type="entry name" value="Dual-sp_phosphatase_cat-dom"/>
</dbReference>
<dbReference type="PROSITE" id="PS50054">
    <property type="entry name" value="TYR_PHOSPHATASE_DUAL"/>
    <property type="match status" value="1"/>
</dbReference>
<dbReference type="GO" id="GO:0004721">
    <property type="term" value="F:phosphoprotein phosphatase activity"/>
    <property type="evidence" value="ECO:0007669"/>
    <property type="project" value="UniProtKB-KW"/>
</dbReference>
<dbReference type="SMART" id="SM00195">
    <property type="entry name" value="DSPc"/>
    <property type="match status" value="1"/>
</dbReference>
<protein>
    <recommendedName>
        <fullName evidence="8">Dual specificity protein phosphatase PHS1</fullName>
    </recommendedName>
</protein>
<proteinExistence type="predicted"/>
<feature type="region of interest" description="Disordered" evidence="3">
    <location>
        <begin position="534"/>
        <end position="564"/>
    </location>
</feature>
<dbReference type="InterPro" id="IPR036940">
    <property type="entry name" value="PI3/4_kinase_cat_sf"/>
</dbReference>
<feature type="domain" description="Tyrosine specific protein phosphatases" evidence="5">
    <location>
        <begin position="767"/>
        <end position="823"/>
    </location>
</feature>
<dbReference type="InterPro" id="IPR020422">
    <property type="entry name" value="TYR_PHOSPHATASE_DUAL_dom"/>
</dbReference>
<dbReference type="Gene3D" id="3.90.190.10">
    <property type="entry name" value="Protein tyrosine phosphatase superfamily"/>
    <property type="match status" value="1"/>
</dbReference>
<dbReference type="PROSITE" id="PS50056">
    <property type="entry name" value="TYR_PHOSPHATASE_2"/>
    <property type="match status" value="1"/>
</dbReference>
<keyword evidence="7" id="KW-1185">Reference proteome</keyword>
<dbReference type="SUPFAM" id="SSF52799">
    <property type="entry name" value="(Phosphotyrosine protein) phosphatases II"/>
    <property type="match status" value="1"/>
</dbReference>
<name>A0AAV8RIV6_ENSVE</name>
<dbReference type="SUPFAM" id="SSF56112">
    <property type="entry name" value="Protein kinase-like (PK-like)"/>
    <property type="match status" value="1"/>
</dbReference>
<feature type="compositionally biased region" description="Low complexity" evidence="3">
    <location>
        <begin position="581"/>
        <end position="597"/>
    </location>
</feature>
<dbReference type="Pfam" id="PF00782">
    <property type="entry name" value="DSPc"/>
    <property type="match status" value="1"/>
</dbReference>
<feature type="region of interest" description="Disordered" evidence="3">
    <location>
        <begin position="578"/>
        <end position="598"/>
    </location>
</feature>
<organism evidence="6 7">
    <name type="scientific">Ensete ventricosum</name>
    <name type="common">Abyssinian banana</name>
    <name type="synonym">Musa ensete</name>
    <dbReference type="NCBI Taxonomy" id="4639"/>
    <lineage>
        <taxon>Eukaryota</taxon>
        <taxon>Viridiplantae</taxon>
        <taxon>Streptophyta</taxon>
        <taxon>Embryophyta</taxon>
        <taxon>Tracheophyta</taxon>
        <taxon>Spermatophyta</taxon>
        <taxon>Magnoliopsida</taxon>
        <taxon>Liliopsida</taxon>
        <taxon>Zingiberales</taxon>
        <taxon>Musaceae</taxon>
        <taxon>Ensete</taxon>
    </lineage>
</organism>
<evidence type="ECO:0000256" key="3">
    <source>
        <dbReference type="SAM" id="MobiDB-lite"/>
    </source>
</evidence>
<dbReference type="AlphaFoldDB" id="A0AAV8RIV6"/>
<dbReference type="InterPro" id="IPR011009">
    <property type="entry name" value="Kinase-like_dom_sf"/>
</dbReference>
<dbReference type="CDD" id="cd14498">
    <property type="entry name" value="DSP"/>
    <property type="match status" value="1"/>
</dbReference>
<keyword evidence="1" id="KW-0378">Hydrolase</keyword>
<comment type="caution">
    <text evidence="6">The sequence shown here is derived from an EMBL/GenBank/DDBJ whole genome shotgun (WGS) entry which is preliminary data.</text>
</comment>
<dbReference type="PANTHER" id="PTHR47100:SF7">
    <property type="entry name" value="OS01G0311500 PROTEIN"/>
    <property type="match status" value="1"/>
</dbReference>
<dbReference type="EMBL" id="JAQQAF010000003">
    <property type="protein sequence ID" value="KAJ8500556.1"/>
    <property type="molecule type" value="Genomic_DNA"/>
</dbReference>
<evidence type="ECO:0000313" key="7">
    <source>
        <dbReference type="Proteomes" id="UP001222027"/>
    </source>
</evidence>
<accession>A0AAV8RIV6</accession>